<feature type="signal peptide" evidence="1">
    <location>
        <begin position="1"/>
        <end position="27"/>
    </location>
</feature>
<proteinExistence type="predicted"/>
<keyword evidence="1" id="KW-0732">Signal</keyword>
<evidence type="ECO:0000256" key="1">
    <source>
        <dbReference type="SAM" id="SignalP"/>
    </source>
</evidence>
<comment type="caution">
    <text evidence="2">The sequence shown here is derived from an EMBL/GenBank/DDBJ whole genome shotgun (WGS) entry which is preliminary data.</text>
</comment>
<evidence type="ECO:0000313" key="2">
    <source>
        <dbReference type="EMBL" id="REE27408.1"/>
    </source>
</evidence>
<dbReference type="SUPFAM" id="SSF82185">
    <property type="entry name" value="Histone H3 K4-specific methyltransferase SET7/9 N-terminal domain"/>
    <property type="match status" value="1"/>
</dbReference>
<reference evidence="2 3" key="1">
    <citation type="submission" date="2018-07" db="EMBL/GenBank/DDBJ databases">
        <title>Genomic Encyclopedia of Type Strains, Phase III (KMG-III): the genomes of soil and plant-associated and newly described type strains.</title>
        <authorList>
            <person name="Whitman W."/>
        </authorList>
    </citation>
    <scope>NUCLEOTIDE SEQUENCE [LARGE SCALE GENOMIC DNA]</scope>
    <source>
        <strain evidence="2 3">CECT 7948</strain>
    </source>
</reference>
<dbReference type="EMBL" id="QREI01000001">
    <property type="protein sequence ID" value="REE27408.1"/>
    <property type="molecule type" value="Genomic_DNA"/>
</dbReference>
<organism evidence="2 3">
    <name type="scientific">Winogradskyella pacifica</name>
    <dbReference type="NCBI Taxonomy" id="664642"/>
    <lineage>
        <taxon>Bacteria</taxon>
        <taxon>Pseudomonadati</taxon>
        <taxon>Bacteroidota</taxon>
        <taxon>Flavobacteriia</taxon>
        <taxon>Flavobacteriales</taxon>
        <taxon>Flavobacteriaceae</taxon>
        <taxon>Winogradskyella</taxon>
    </lineage>
</organism>
<accession>A0A3D9N3Q0</accession>
<name>A0A3D9N3Q0_9FLAO</name>
<gene>
    <name evidence="2" type="ORF">DFQ09_101239</name>
</gene>
<dbReference type="RefSeq" id="WP_115807761.1">
    <property type="nucleotide sequence ID" value="NZ_QREI01000001.1"/>
</dbReference>
<dbReference type="Gene3D" id="2.20.110.10">
    <property type="entry name" value="Histone H3 K4-specific methyltransferase SET7/9 N-terminal domain"/>
    <property type="match status" value="1"/>
</dbReference>
<protein>
    <submittedName>
        <fullName evidence="2">Antitoxin component YwqK of YwqJK toxin-antitoxin module</fullName>
    </submittedName>
</protein>
<dbReference type="Proteomes" id="UP000256919">
    <property type="component" value="Unassembled WGS sequence"/>
</dbReference>
<feature type="chain" id="PRO_5017797185" evidence="1">
    <location>
        <begin position="28"/>
        <end position="855"/>
    </location>
</feature>
<evidence type="ECO:0000313" key="3">
    <source>
        <dbReference type="Proteomes" id="UP000256919"/>
    </source>
</evidence>
<dbReference type="OrthoDB" id="830908at2"/>
<sequence>MILSNSIKTAVLLFMVSVFFMPLNLDAQQDTIYYNRSWKHTIKDSAIFFRPPVKKEGDFYRVEDYYISGQKQMSGLSKYEDKDFWVEKVSWFTEDGKLYQQGNYTKNRLDGEFITFLNDKKLKAIYKNGLIKSGAQNHTQLTNRIYTEVKNDTVKEVVYDDDINGIRYESFRTLKKGHFRTKYYDKKGDAIGEINTLKNGFRKGVEVFYYFDPMRVKQINYYPFERLLGHEDYYPNGQIRTKFQTEPEYKKTYFTEDGTEIGSVIYNLHNDYLKPMEGTEIVFSYSYKEEVMGQILSSRTYNNGLLEKEELYYDGGKIKSLTTYTNNIKELQVSYDEAGNELSRMIYKSYYPYTGVEIKGNKTSTYKEGELIEELKYYTDTNVLFSKKNKEEEVFYNKDGDVLGILKVEYKNRYAQPLNGTRYEIGYDSKISNIETYKEGNVIERTKFITKQVGKDNLVDFKVTEYYNADQYSKTREVNYYSNGAKQSDITYTDYDKTLGEFYNDQNELIGTYDYDKKHGKLYEFFNLSDEIRFIKEEKNGDLVASKRFDYGVGRAYGVIDPVLIEDVDVNCCATFFDKYGEVLATVNFKNKLPWDGEMYDMASRVMYTVKEGKRNGTYKKFNYNHEIVLEEGHYVNDKKEGSFNLYNQSGLLQFTSTYKNDILEGKSINYNEDGKEVSSIIYKDGKPFEGTKVLPVGYNSKSTQEIYKNGLITKRISYDLHGKNVSTYKDGELAETIAYHIDSNHKRLQYSLNKNYIDGEVIRYDKNGKEQHRGVVKNYKLESGVIYLSAHSLYDNRVAYIILKRKEDIVQLTLVGEKEETLFYAEEKVEEGYGTKYIDKLNVYIDYLHPESLY</sequence>
<keyword evidence="3" id="KW-1185">Reference proteome</keyword>
<dbReference type="AlphaFoldDB" id="A0A3D9N3Q0"/>